<dbReference type="Proteomes" id="UP000006346">
    <property type="component" value="Chromosome"/>
</dbReference>
<protein>
    <submittedName>
        <fullName evidence="1">Uncharacterized protein</fullName>
    </submittedName>
</protein>
<dbReference type="eggNOG" id="COG3449">
    <property type="taxonomic scope" value="Bacteria"/>
</dbReference>
<organism evidence="1 2">
    <name type="scientific">Desulfosporosinus orientis (strain ATCC 19365 / DSM 765 / NCIMB 8382 / VKM B-1628 / Singapore I)</name>
    <name type="common">Desulfotomaculum orientis</name>
    <dbReference type="NCBI Taxonomy" id="768706"/>
    <lineage>
        <taxon>Bacteria</taxon>
        <taxon>Bacillati</taxon>
        <taxon>Bacillota</taxon>
        <taxon>Clostridia</taxon>
        <taxon>Eubacteriales</taxon>
        <taxon>Desulfitobacteriaceae</taxon>
        <taxon>Desulfosporosinus</taxon>
    </lineage>
</organism>
<dbReference type="HOGENOM" id="CLU_3364618_0_0_9"/>
<dbReference type="AlphaFoldDB" id="G7WAZ6"/>
<evidence type="ECO:0000313" key="2">
    <source>
        <dbReference type="Proteomes" id="UP000006346"/>
    </source>
</evidence>
<dbReference type="EMBL" id="CP003108">
    <property type="protein sequence ID" value="AET67497.1"/>
    <property type="molecule type" value="Genomic_DNA"/>
</dbReference>
<sequence length="35" mass="4056">MNMHIETLPSCSIAYIRQTGAYGKKNIQTMEKLKR</sequence>
<proteinExistence type="predicted"/>
<name>G7WAZ6_DESOD</name>
<dbReference type="KEGG" id="dor:Desor_1866"/>
<keyword evidence="2" id="KW-1185">Reference proteome</keyword>
<reference evidence="1 2" key="2">
    <citation type="journal article" date="2012" name="J. Bacteriol.">
        <title>Complete genome sequences of Desulfosporosinus orientis DSM765T, Desulfosporosinus youngiae DSM17734T, Desulfosporosinus meridiei DSM13257T, and Desulfosporosinus acidiphilus DSM22704T.</title>
        <authorList>
            <person name="Pester M."/>
            <person name="Brambilla E."/>
            <person name="Alazard D."/>
            <person name="Rattei T."/>
            <person name="Weinmaier T."/>
            <person name="Han J."/>
            <person name="Lucas S."/>
            <person name="Lapidus A."/>
            <person name="Cheng J.F."/>
            <person name="Goodwin L."/>
            <person name="Pitluck S."/>
            <person name="Peters L."/>
            <person name="Ovchinnikova G."/>
            <person name="Teshima H."/>
            <person name="Detter J.C."/>
            <person name="Han C.S."/>
            <person name="Tapia R."/>
            <person name="Land M.L."/>
            <person name="Hauser L."/>
            <person name="Kyrpides N.C."/>
            <person name="Ivanova N.N."/>
            <person name="Pagani I."/>
            <person name="Huntmann M."/>
            <person name="Wei C.L."/>
            <person name="Davenport K.W."/>
            <person name="Daligault H."/>
            <person name="Chain P.S."/>
            <person name="Chen A."/>
            <person name="Mavromatis K."/>
            <person name="Markowitz V."/>
            <person name="Szeto E."/>
            <person name="Mikhailova N."/>
            <person name="Pati A."/>
            <person name="Wagner M."/>
            <person name="Woyke T."/>
            <person name="Ollivier B."/>
            <person name="Klenk H.P."/>
            <person name="Spring S."/>
            <person name="Loy A."/>
        </authorList>
    </citation>
    <scope>NUCLEOTIDE SEQUENCE [LARGE SCALE GENOMIC DNA]</scope>
    <source>
        <strain evidence="2">ATCC 19365 / DSM 765 / NCIMB 8382 / VKM B-1628</strain>
    </source>
</reference>
<gene>
    <name evidence="1" type="ordered locus">Desor_1866</name>
</gene>
<reference evidence="2" key="1">
    <citation type="submission" date="2011-11" db="EMBL/GenBank/DDBJ databases">
        <title>Complete sequence of Desulfosporosinus orientis DSM 765.</title>
        <authorList>
            <person name="Lucas S."/>
            <person name="Han J."/>
            <person name="Lapidus A."/>
            <person name="Cheng J.-F."/>
            <person name="Goodwin L."/>
            <person name="Pitluck S."/>
            <person name="Peters L."/>
            <person name="Ovchinnikova G."/>
            <person name="Teshima H."/>
            <person name="Detter J.C."/>
            <person name="Han C."/>
            <person name="Tapia R."/>
            <person name="Land M."/>
            <person name="Hauser L."/>
            <person name="Kyrpides N."/>
            <person name="Ivanova N."/>
            <person name="Pagani I."/>
            <person name="Pester M."/>
            <person name="Spring S."/>
            <person name="Ollivier B."/>
            <person name="Rattei T."/>
            <person name="Klenk H.-P."/>
            <person name="Wagner M."/>
            <person name="Loy A."/>
            <person name="Woyke T."/>
        </authorList>
    </citation>
    <scope>NUCLEOTIDE SEQUENCE [LARGE SCALE GENOMIC DNA]</scope>
    <source>
        <strain evidence="2">ATCC 19365 / DSM 765 / NCIMB 8382 / VKM B-1628</strain>
    </source>
</reference>
<evidence type="ECO:0000313" key="1">
    <source>
        <dbReference type="EMBL" id="AET67497.1"/>
    </source>
</evidence>
<accession>G7WAZ6</accession>